<dbReference type="Gene3D" id="3.30.710.10">
    <property type="entry name" value="Potassium Channel Kv1.1, Chain A"/>
    <property type="match status" value="1"/>
</dbReference>
<dbReference type="GO" id="GO:0016567">
    <property type="term" value="P:protein ubiquitination"/>
    <property type="evidence" value="ECO:0007669"/>
    <property type="project" value="InterPro"/>
</dbReference>
<comment type="similarity">
    <text evidence="2">Belongs to the Tdpoz family.</text>
</comment>
<sequence>MEMEPVTVTRTFEVLGWVNFGEIRSIRTESENPGSNNLHYAEPISRRSATFAAAGYTWSIQYYHYSAYATGSVDLCLQLETRGVAAVTASISFSLLDPTAAMPPWKLTKQATPVEFSSTRSEDYTKMTQWVPKSKLNAPPGTGYLTLGALLFQCTITVFAKAPAPAAAAEMPMASDQMDNLVKIYATKDGSDVTYSVEGELFRAHKIILAMRSPVFYAELYGGMMDSKAQLIQIQDMKHDVFEALLRYMYTDSLPTTRDDDDGDAGEMLCGLLMAADRYGVDRLRLLCEHRLCKVLNAGNVADLLAFADDQHCSTLKDACIEFMVDSEKLKEVVASEGYKQLRSKRPLILVEVLEKSSKFRKV</sequence>
<dbReference type="Pfam" id="PF24570">
    <property type="entry name" value="BACK_BPM_SPOP"/>
    <property type="match status" value="1"/>
</dbReference>
<dbReference type="InterPro" id="IPR045005">
    <property type="entry name" value="BPM1-6"/>
</dbReference>
<evidence type="ECO:0000256" key="1">
    <source>
        <dbReference type="ARBA" id="ARBA00004906"/>
    </source>
</evidence>
<dbReference type="EMBL" id="CM029047">
    <property type="protein sequence ID" value="KAG2582587.1"/>
    <property type="molecule type" value="Genomic_DNA"/>
</dbReference>
<organism evidence="4 5">
    <name type="scientific">Panicum virgatum</name>
    <name type="common">Blackwell switchgrass</name>
    <dbReference type="NCBI Taxonomy" id="38727"/>
    <lineage>
        <taxon>Eukaryota</taxon>
        <taxon>Viridiplantae</taxon>
        <taxon>Streptophyta</taxon>
        <taxon>Embryophyta</taxon>
        <taxon>Tracheophyta</taxon>
        <taxon>Spermatophyta</taxon>
        <taxon>Magnoliopsida</taxon>
        <taxon>Liliopsida</taxon>
        <taxon>Poales</taxon>
        <taxon>Poaceae</taxon>
        <taxon>PACMAD clade</taxon>
        <taxon>Panicoideae</taxon>
        <taxon>Panicodae</taxon>
        <taxon>Paniceae</taxon>
        <taxon>Panicinae</taxon>
        <taxon>Panicum</taxon>
        <taxon>Panicum sect. Hiantes</taxon>
    </lineage>
</organism>
<proteinExistence type="inferred from homology"/>
<dbReference type="OrthoDB" id="10249567at2759"/>
<feature type="domain" description="BTB" evidence="3">
    <location>
        <begin position="191"/>
        <end position="258"/>
    </location>
</feature>
<evidence type="ECO:0000259" key="3">
    <source>
        <dbReference type="PROSITE" id="PS50097"/>
    </source>
</evidence>
<dbReference type="Gene3D" id="1.25.40.420">
    <property type="match status" value="1"/>
</dbReference>
<dbReference type="InterPro" id="IPR008974">
    <property type="entry name" value="TRAF-like"/>
</dbReference>
<accession>A0A8T0R9T4</accession>
<comment type="pathway">
    <text evidence="1">Protein modification; protein ubiquitination.</text>
</comment>
<protein>
    <recommendedName>
        <fullName evidence="3">BTB domain-containing protein</fullName>
    </recommendedName>
</protein>
<keyword evidence="5" id="KW-1185">Reference proteome</keyword>
<evidence type="ECO:0000256" key="2">
    <source>
        <dbReference type="ARBA" id="ARBA00010846"/>
    </source>
</evidence>
<dbReference type="PANTHER" id="PTHR26379:SF474">
    <property type="entry name" value="OS08G0228200 PROTEIN"/>
    <property type="match status" value="1"/>
</dbReference>
<dbReference type="Proteomes" id="UP000823388">
    <property type="component" value="Chromosome 6K"/>
</dbReference>
<dbReference type="AlphaFoldDB" id="A0A8T0R9T4"/>
<dbReference type="Pfam" id="PF00651">
    <property type="entry name" value="BTB"/>
    <property type="match status" value="1"/>
</dbReference>
<evidence type="ECO:0000313" key="4">
    <source>
        <dbReference type="EMBL" id="KAG2582587.1"/>
    </source>
</evidence>
<dbReference type="Gene3D" id="2.60.210.10">
    <property type="entry name" value="Apoptosis, Tumor Necrosis Factor Receptor Associated Protein 2, Chain A"/>
    <property type="match status" value="1"/>
</dbReference>
<dbReference type="PROSITE" id="PS50097">
    <property type="entry name" value="BTB"/>
    <property type="match status" value="1"/>
</dbReference>
<comment type="caution">
    <text evidence="4">The sequence shown here is derived from an EMBL/GenBank/DDBJ whole genome shotgun (WGS) entry which is preliminary data.</text>
</comment>
<gene>
    <name evidence="4" type="ORF">PVAP13_6KG213700</name>
</gene>
<evidence type="ECO:0000313" key="5">
    <source>
        <dbReference type="Proteomes" id="UP000823388"/>
    </source>
</evidence>
<name>A0A8T0R9T4_PANVG</name>
<reference evidence="4" key="1">
    <citation type="submission" date="2020-05" db="EMBL/GenBank/DDBJ databases">
        <title>WGS assembly of Panicum virgatum.</title>
        <authorList>
            <person name="Lovell J.T."/>
            <person name="Jenkins J."/>
            <person name="Shu S."/>
            <person name="Juenger T.E."/>
            <person name="Schmutz J."/>
        </authorList>
    </citation>
    <scope>NUCLEOTIDE SEQUENCE</scope>
    <source>
        <strain evidence="4">AP13</strain>
    </source>
</reference>
<dbReference type="SUPFAM" id="SSF49599">
    <property type="entry name" value="TRAF domain-like"/>
    <property type="match status" value="1"/>
</dbReference>
<dbReference type="InterPro" id="IPR056423">
    <property type="entry name" value="BACK_BPM_SPOP"/>
</dbReference>
<dbReference type="InterPro" id="IPR000210">
    <property type="entry name" value="BTB/POZ_dom"/>
</dbReference>
<dbReference type="PANTHER" id="PTHR26379">
    <property type="entry name" value="BTB/POZ AND MATH DOMAIN-CONTAINING PROTEIN 1"/>
    <property type="match status" value="1"/>
</dbReference>
<dbReference type="InterPro" id="IPR011333">
    <property type="entry name" value="SKP1/BTB/POZ_sf"/>
</dbReference>
<dbReference type="SMART" id="SM00225">
    <property type="entry name" value="BTB"/>
    <property type="match status" value="1"/>
</dbReference>
<dbReference type="SUPFAM" id="SSF54695">
    <property type="entry name" value="POZ domain"/>
    <property type="match status" value="1"/>
</dbReference>